<proteinExistence type="predicted"/>
<keyword evidence="2" id="KW-1185">Reference proteome</keyword>
<reference evidence="1 2" key="1">
    <citation type="submission" date="2015-10" db="EMBL/GenBank/DDBJ databases">
        <title>Genome analyses suggest a sexual origin of heterokaryosis in a supposedly ancient asexual fungus.</title>
        <authorList>
            <person name="Ropars J."/>
            <person name="Sedzielewska K."/>
            <person name="Noel J."/>
            <person name="Charron P."/>
            <person name="Farinelli L."/>
            <person name="Marton T."/>
            <person name="Kruger M."/>
            <person name="Pelin A."/>
            <person name="Brachmann A."/>
            <person name="Corradi N."/>
        </authorList>
    </citation>
    <scope>NUCLEOTIDE SEQUENCE [LARGE SCALE GENOMIC DNA]</scope>
    <source>
        <strain evidence="1 2">A4</strain>
    </source>
</reference>
<name>A0A2I1GCQ0_9GLOM</name>
<evidence type="ECO:0000313" key="2">
    <source>
        <dbReference type="Proteomes" id="UP000234323"/>
    </source>
</evidence>
<accession>A0A2I1GCQ0</accession>
<evidence type="ECO:0000313" key="1">
    <source>
        <dbReference type="EMBL" id="PKY44394.1"/>
    </source>
</evidence>
<dbReference type="Proteomes" id="UP000234323">
    <property type="component" value="Unassembled WGS sequence"/>
</dbReference>
<gene>
    <name evidence="1" type="ORF">RhiirA4_458687</name>
</gene>
<protein>
    <submittedName>
        <fullName evidence="1">Uncharacterized protein</fullName>
    </submittedName>
</protein>
<comment type="caution">
    <text evidence="1">The sequence shown here is derived from an EMBL/GenBank/DDBJ whole genome shotgun (WGS) entry which is preliminary data.</text>
</comment>
<sequence length="103" mass="12195">MIYYRLTSFTIKNYRRFESHINHPSLSNIKEATKDNLIDWSLSSKWFKFNGRQDTTSIQHTKDTKWKIRCSTLSLPTLDIMHRNYPAIIGNNSTLCFFCDNTL</sequence>
<organism evidence="1 2">
    <name type="scientific">Rhizophagus irregularis</name>
    <dbReference type="NCBI Taxonomy" id="588596"/>
    <lineage>
        <taxon>Eukaryota</taxon>
        <taxon>Fungi</taxon>
        <taxon>Fungi incertae sedis</taxon>
        <taxon>Mucoromycota</taxon>
        <taxon>Glomeromycotina</taxon>
        <taxon>Glomeromycetes</taxon>
        <taxon>Glomerales</taxon>
        <taxon>Glomeraceae</taxon>
        <taxon>Rhizophagus</taxon>
    </lineage>
</organism>
<dbReference type="EMBL" id="LLXI01000320">
    <property type="protein sequence ID" value="PKY44394.1"/>
    <property type="molecule type" value="Genomic_DNA"/>
</dbReference>
<dbReference type="AlphaFoldDB" id="A0A2I1GCQ0"/>